<feature type="transmembrane region" description="Helical" evidence="6">
    <location>
        <begin position="298"/>
        <end position="319"/>
    </location>
</feature>
<dbReference type="PANTHER" id="PTHR23508:SF10">
    <property type="entry name" value="CARBOXYLIC ACID TRANSPORTER PROTEIN HOMOLOG"/>
    <property type="match status" value="1"/>
</dbReference>
<dbReference type="OrthoDB" id="5296287at2759"/>
<dbReference type="GO" id="GO:0035879">
    <property type="term" value="P:plasma membrane lactate transport"/>
    <property type="evidence" value="ECO:0007669"/>
    <property type="project" value="TreeGrafter"/>
</dbReference>
<feature type="transmembrane region" description="Helical" evidence="6">
    <location>
        <begin position="167"/>
        <end position="191"/>
    </location>
</feature>
<dbReference type="InterPro" id="IPR036259">
    <property type="entry name" value="MFS_trans_sf"/>
</dbReference>
<dbReference type="CDD" id="cd17316">
    <property type="entry name" value="MFS_SV2_like"/>
    <property type="match status" value="1"/>
</dbReference>
<feature type="transmembrane region" description="Helical" evidence="6">
    <location>
        <begin position="197"/>
        <end position="218"/>
    </location>
</feature>
<organism evidence="8 9">
    <name type="scientific">Austropuccinia psidii MF-1</name>
    <dbReference type="NCBI Taxonomy" id="1389203"/>
    <lineage>
        <taxon>Eukaryota</taxon>
        <taxon>Fungi</taxon>
        <taxon>Dikarya</taxon>
        <taxon>Basidiomycota</taxon>
        <taxon>Pucciniomycotina</taxon>
        <taxon>Pucciniomycetes</taxon>
        <taxon>Pucciniales</taxon>
        <taxon>Sphaerophragmiaceae</taxon>
        <taxon>Austropuccinia</taxon>
    </lineage>
</organism>
<proteinExistence type="predicted"/>
<dbReference type="FunFam" id="1.20.1250.20:FF:000340">
    <property type="entry name" value="MFS transporter, SHS family, lactate transporter"/>
    <property type="match status" value="1"/>
</dbReference>
<feature type="transmembrane region" description="Helical" evidence="6">
    <location>
        <begin position="424"/>
        <end position="445"/>
    </location>
</feature>
<feature type="transmembrane region" description="Helical" evidence="6">
    <location>
        <begin position="326"/>
        <end position="344"/>
    </location>
</feature>
<evidence type="ECO:0000256" key="3">
    <source>
        <dbReference type="ARBA" id="ARBA00022989"/>
    </source>
</evidence>
<evidence type="ECO:0000259" key="7">
    <source>
        <dbReference type="PROSITE" id="PS50850"/>
    </source>
</evidence>
<dbReference type="Pfam" id="PF07690">
    <property type="entry name" value="MFS_1"/>
    <property type="match status" value="1"/>
</dbReference>
<keyword evidence="4 6" id="KW-0472">Membrane</keyword>
<dbReference type="PANTHER" id="PTHR23508">
    <property type="entry name" value="CARBOXYLIC ACID TRANSPORTER PROTEIN HOMOLOG"/>
    <property type="match status" value="1"/>
</dbReference>
<feature type="transmembrane region" description="Helical" evidence="6">
    <location>
        <begin position="113"/>
        <end position="134"/>
    </location>
</feature>
<dbReference type="Proteomes" id="UP000765509">
    <property type="component" value="Unassembled WGS sequence"/>
</dbReference>
<dbReference type="PROSITE" id="PS50850">
    <property type="entry name" value="MFS"/>
    <property type="match status" value="1"/>
</dbReference>
<keyword evidence="9" id="KW-1185">Reference proteome</keyword>
<keyword evidence="2 6" id="KW-0812">Transmembrane</keyword>
<evidence type="ECO:0000313" key="9">
    <source>
        <dbReference type="Proteomes" id="UP000765509"/>
    </source>
</evidence>
<name>A0A9Q3I1J7_9BASI</name>
<feature type="transmembrane region" description="Helical" evidence="6">
    <location>
        <begin position="140"/>
        <end position="160"/>
    </location>
</feature>
<gene>
    <name evidence="8" type="ORF">O181_062685</name>
</gene>
<evidence type="ECO:0000256" key="4">
    <source>
        <dbReference type="ARBA" id="ARBA00023136"/>
    </source>
</evidence>
<dbReference type="InterPro" id="IPR011701">
    <property type="entry name" value="MFS"/>
</dbReference>
<evidence type="ECO:0000256" key="2">
    <source>
        <dbReference type="ARBA" id="ARBA00022692"/>
    </source>
</evidence>
<comment type="subcellular location">
    <subcellularLocation>
        <location evidence="1">Membrane</location>
        <topology evidence="1">Multi-pass membrane protein</topology>
    </subcellularLocation>
</comment>
<sequence>MAAFLRDSIKNLPRIPSAQERKANKPQPPWTICKNLTPLQAFYFFVGFSAWTVDAFDFFAVTLTLTRLGEEFGGRSVSSLSAAVTLTLLFRSVGALAFGIITDRFGRRWPLTLNILCIGILSLATSFVNTYSQFLAVRSLFGIFMGGVYGMSTATALENLPAEARGFFSGILQQGYAIGSLIAACVNLSLVDHTNNWRSIFYLGTGLSFFVAILRAICPESKVFLKAKAEADSHPDPLGRSAGTIYCQTLKTAIKLHWGRFLFCVWLMAGFNFLSHGSQDLYPTYVQVTKGMSRHQSSVLTIIGNCGAVLGGSVFGWLSQIIGRRLAIIVAIIWTAAFIPLWILPSSFVGLALGASLIQFGVQGAWGVVPVYLSEVSPPAFRAIFTGLTYQLGNMISSPSSQIEARAGEIHRTIVGGHDVEDYAYVQAVIIGVVCAYILTMISLAKEYKGRNFEEVATSAAVNDQTPEEASQKEKNYSEAEEVLVETISNRTREN</sequence>
<evidence type="ECO:0000256" key="6">
    <source>
        <dbReference type="SAM" id="Phobius"/>
    </source>
</evidence>
<feature type="transmembrane region" description="Helical" evidence="6">
    <location>
        <begin position="258"/>
        <end position="278"/>
    </location>
</feature>
<dbReference type="AlphaFoldDB" id="A0A9Q3I1J7"/>
<dbReference type="EMBL" id="AVOT02029946">
    <property type="protein sequence ID" value="MBW0522970.1"/>
    <property type="molecule type" value="Genomic_DNA"/>
</dbReference>
<dbReference type="Gene3D" id="1.20.1250.20">
    <property type="entry name" value="MFS general substrate transporter like domains"/>
    <property type="match status" value="2"/>
</dbReference>
<accession>A0A9Q3I1J7</accession>
<evidence type="ECO:0000256" key="5">
    <source>
        <dbReference type="SAM" id="MobiDB-lite"/>
    </source>
</evidence>
<dbReference type="InterPro" id="IPR020846">
    <property type="entry name" value="MFS_dom"/>
</dbReference>
<keyword evidence="3 6" id="KW-1133">Transmembrane helix</keyword>
<evidence type="ECO:0000256" key="1">
    <source>
        <dbReference type="ARBA" id="ARBA00004141"/>
    </source>
</evidence>
<feature type="domain" description="Major facilitator superfamily (MFS) profile" evidence="7">
    <location>
        <begin position="43"/>
        <end position="449"/>
    </location>
</feature>
<evidence type="ECO:0000313" key="8">
    <source>
        <dbReference type="EMBL" id="MBW0522970.1"/>
    </source>
</evidence>
<dbReference type="GO" id="GO:0005886">
    <property type="term" value="C:plasma membrane"/>
    <property type="evidence" value="ECO:0007669"/>
    <property type="project" value="TreeGrafter"/>
</dbReference>
<protein>
    <recommendedName>
        <fullName evidence="7">Major facilitator superfamily (MFS) profile domain-containing protein</fullName>
    </recommendedName>
</protein>
<feature type="transmembrane region" description="Helical" evidence="6">
    <location>
        <begin position="41"/>
        <end position="60"/>
    </location>
</feature>
<reference evidence="8" key="1">
    <citation type="submission" date="2021-03" db="EMBL/GenBank/DDBJ databases">
        <title>Draft genome sequence of rust myrtle Austropuccinia psidii MF-1, a brazilian biotype.</title>
        <authorList>
            <person name="Quecine M.C."/>
            <person name="Pachon D.M.R."/>
            <person name="Bonatelli M.L."/>
            <person name="Correr F.H."/>
            <person name="Franceschini L.M."/>
            <person name="Leite T.F."/>
            <person name="Margarido G.R.A."/>
            <person name="Almeida C.A."/>
            <person name="Ferrarezi J.A."/>
            <person name="Labate C.A."/>
        </authorList>
    </citation>
    <scope>NUCLEOTIDE SEQUENCE</scope>
    <source>
        <strain evidence="8">MF-1</strain>
    </source>
</reference>
<feature type="compositionally biased region" description="Polar residues" evidence="5">
    <location>
        <begin position="460"/>
        <end position="469"/>
    </location>
</feature>
<feature type="region of interest" description="Disordered" evidence="5">
    <location>
        <begin position="458"/>
        <end position="495"/>
    </location>
</feature>
<comment type="caution">
    <text evidence="8">The sequence shown here is derived from an EMBL/GenBank/DDBJ whole genome shotgun (WGS) entry which is preliminary data.</text>
</comment>
<dbReference type="SUPFAM" id="SSF103473">
    <property type="entry name" value="MFS general substrate transporter"/>
    <property type="match status" value="1"/>
</dbReference>
<feature type="transmembrane region" description="Helical" evidence="6">
    <location>
        <begin position="80"/>
        <end position="101"/>
    </location>
</feature>
<dbReference type="GO" id="GO:0015355">
    <property type="term" value="F:secondary active monocarboxylate transmembrane transporter activity"/>
    <property type="evidence" value="ECO:0007669"/>
    <property type="project" value="TreeGrafter"/>
</dbReference>